<name>A0ABP5QN73_9ACTN</name>
<evidence type="ECO:0000313" key="2">
    <source>
        <dbReference type="Proteomes" id="UP001500305"/>
    </source>
</evidence>
<dbReference type="Gene3D" id="3.40.50.300">
    <property type="entry name" value="P-loop containing nucleotide triphosphate hydrolases"/>
    <property type="match status" value="1"/>
</dbReference>
<proteinExistence type="predicted"/>
<evidence type="ECO:0000313" key="1">
    <source>
        <dbReference type="EMBL" id="GAA2240771.1"/>
    </source>
</evidence>
<organism evidence="1 2">
    <name type="scientific">Kitasatospora cystarginea</name>
    <dbReference type="NCBI Taxonomy" id="58350"/>
    <lineage>
        <taxon>Bacteria</taxon>
        <taxon>Bacillati</taxon>
        <taxon>Actinomycetota</taxon>
        <taxon>Actinomycetes</taxon>
        <taxon>Kitasatosporales</taxon>
        <taxon>Streptomycetaceae</taxon>
        <taxon>Kitasatospora</taxon>
    </lineage>
</organism>
<evidence type="ECO:0008006" key="3">
    <source>
        <dbReference type="Google" id="ProtNLM"/>
    </source>
</evidence>
<sequence length="270" mass="29221">MPEVGFADPVQLPGVRVGCQGLDLGKGQHGHGGSSGGAIGDQLTCNIVELSNQERNRRVVQVRPISPERLIDLLAERIDTHPAGTDGRRLRIAIDGAPAARPGELADSLVEPLRLRGRPVLRVSAGDFLRPASLRLEYGRHDPDAYHDLWLDDGALLREVLDPLEPGGSARVLPSLRDAATDRSTRAPYTELPPGGVLLLDGALLIGRWLPFELTVHLALTPAALARRTLPQERWTLPAFARYEAETGPSELADLTVRADDPRHPALVLP</sequence>
<comment type="caution">
    <text evidence="1">The sequence shown here is derived from an EMBL/GenBank/DDBJ whole genome shotgun (WGS) entry which is preliminary data.</text>
</comment>
<dbReference type="InterPro" id="IPR027417">
    <property type="entry name" value="P-loop_NTPase"/>
</dbReference>
<gene>
    <name evidence="1" type="ORF">GCM10010430_22820</name>
</gene>
<keyword evidence="2" id="KW-1185">Reference proteome</keyword>
<accession>A0ABP5QN73</accession>
<reference evidence="2" key="1">
    <citation type="journal article" date="2019" name="Int. J. Syst. Evol. Microbiol.">
        <title>The Global Catalogue of Microorganisms (GCM) 10K type strain sequencing project: providing services to taxonomists for standard genome sequencing and annotation.</title>
        <authorList>
            <consortium name="The Broad Institute Genomics Platform"/>
            <consortium name="The Broad Institute Genome Sequencing Center for Infectious Disease"/>
            <person name="Wu L."/>
            <person name="Ma J."/>
        </authorList>
    </citation>
    <scope>NUCLEOTIDE SEQUENCE [LARGE SCALE GENOMIC DNA]</scope>
    <source>
        <strain evidence="2">JCM 7356</strain>
    </source>
</reference>
<dbReference type="EMBL" id="BAAATR010000007">
    <property type="protein sequence ID" value="GAA2240771.1"/>
    <property type="molecule type" value="Genomic_DNA"/>
</dbReference>
<dbReference type="Proteomes" id="UP001500305">
    <property type="component" value="Unassembled WGS sequence"/>
</dbReference>
<protein>
    <recommendedName>
        <fullName evidence="3">Uridine kinase</fullName>
    </recommendedName>
</protein>